<dbReference type="PANTHER" id="PTHR37292:SF2">
    <property type="entry name" value="DUF262 DOMAIN-CONTAINING PROTEIN"/>
    <property type="match status" value="1"/>
</dbReference>
<reference evidence="2" key="1">
    <citation type="journal article" date="2020" name="MBio">
        <title>'Candidatus Ethanoperedens,' a Thermophilic Genus of Archaea Mediating the Anaerobic Oxidation of Ethane.</title>
        <authorList>
            <person name="Hahn C.J."/>
            <person name="Laso-Perez R."/>
            <person name="Vulcano F."/>
            <person name="Vaziourakis K.M."/>
            <person name="Stokke R."/>
            <person name="Steen I.H."/>
            <person name="Teske A."/>
            <person name="Boetius A."/>
            <person name="Liebeke M."/>
            <person name="Amann R."/>
            <person name="Knittel K."/>
            <person name="Wegener G."/>
        </authorList>
    </citation>
    <scope>NUCLEOTIDE SEQUENCE</scope>
    <source>
        <strain evidence="2">GoM-Arc1-LC-WB58</strain>
    </source>
</reference>
<dbReference type="Pfam" id="PF03235">
    <property type="entry name" value="GmrSD_N"/>
    <property type="match status" value="1"/>
</dbReference>
<dbReference type="PANTHER" id="PTHR37292">
    <property type="entry name" value="VNG6097C"/>
    <property type="match status" value="1"/>
</dbReference>
<evidence type="ECO:0000313" key="3">
    <source>
        <dbReference type="Proteomes" id="UP000606580"/>
    </source>
</evidence>
<gene>
    <name evidence="2" type="ORF">GIS02_05100</name>
</gene>
<dbReference type="Proteomes" id="UP000606580">
    <property type="component" value="Unassembled WGS sequence"/>
</dbReference>
<dbReference type="InterPro" id="IPR004919">
    <property type="entry name" value="GmrSD_N"/>
</dbReference>
<comment type="caution">
    <text evidence="2">The sequence shown here is derived from an EMBL/GenBank/DDBJ whole genome shotgun (WGS) entry which is preliminary data.</text>
</comment>
<sequence length="600" mass="68446">MPYICSTFDTQEPSLKDLLSNIESGKTQLPDFQRGWVWDDNHIKALISSVSLAYPIGVIMILETGGNGIKFKPRPVEGVTNAENVSPDELILDGQQRLTSLYLSLNSKNPVPTTTEKKQEIERFYYLDMKRCLDAETDRLDTIISVPKNKKITSDFGRKVELDITTQELEFENEMFPLNIIFDLTSYYGWTNNYRAYHKHAPEKSEFLSKFEQNVFLIFQQYKVPLIKLTKETPKEAVCQVFENVNTGGVSLTVFELVTATFAADNFQLRKDWETHKEILNQHEVLKGVDESSFLTAITLLASYKKHVASGSAVGCKRKDVLRLTLEEYKDNVGETVDGYIKAAKLLMGEKVFSQRDLPYQTQLIPLSVICAYLQDRFEEYFVKQKIIRWYWCGVLGELYGGANETRYALDISGVISWINGSNEPPTVRDAVFSPGRLLTLQTRLSAAYKGVMALLMKTGSNDFISGDEIELTNYFGNAIDIHHIFPRTYCENNNYEREKWNSIINKAPLSYRTNRILGGHEPSKYIAAIENKHRVSSEDLDKFFKNHLIDPALIRNNDFQLFILNRSKKLLEIIENAMGKSVTGKDSNEVINSFGGSLY</sequence>
<dbReference type="EMBL" id="WNEG01000090">
    <property type="protein sequence ID" value="NMG83567.1"/>
    <property type="molecule type" value="Genomic_DNA"/>
</dbReference>
<evidence type="ECO:0000259" key="1">
    <source>
        <dbReference type="Pfam" id="PF03235"/>
    </source>
</evidence>
<evidence type="ECO:0000313" key="2">
    <source>
        <dbReference type="EMBL" id="NMG83567.1"/>
    </source>
</evidence>
<name>A0A848DBA4_9EURY</name>
<protein>
    <submittedName>
        <fullName evidence="2">DUF262 domain-containing protein</fullName>
    </submittedName>
</protein>
<dbReference type="AlphaFoldDB" id="A0A848DBA4"/>
<organism evidence="2 3">
    <name type="scientific">Candidatus Ethanoperedens thermophilum</name>
    <dbReference type="NCBI Taxonomy" id="2766897"/>
    <lineage>
        <taxon>Archaea</taxon>
        <taxon>Methanobacteriati</taxon>
        <taxon>Methanobacteriota</taxon>
        <taxon>Stenosarchaea group</taxon>
        <taxon>Methanomicrobia</taxon>
        <taxon>Methanosarcinales</taxon>
        <taxon>Methanosarcinales incertae sedis</taxon>
        <taxon>GOM Arc I cluster</taxon>
        <taxon>Candidatus Ethanoperedens</taxon>
    </lineage>
</organism>
<feature type="domain" description="GmrSD restriction endonucleases N-terminal" evidence="1">
    <location>
        <begin position="15"/>
        <end position="262"/>
    </location>
</feature>
<proteinExistence type="predicted"/>
<accession>A0A848DBA4</accession>